<protein>
    <submittedName>
        <fullName evidence="2">PHP domain protein</fullName>
    </submittedName>
</protein>
<dbReference type="InterPro" id="IPR052018">
    <property type="entry name" value="PHP_domain"/>
</dbReference>
<feature type="domain" description="Polymerase/histidinol phosphatase N-terminal" evidence="1">
    <location>
        <begin position="5"/>
        <end position="70"/>
    </location>
</feature>
<dbReference type="EMBL" id="CP001348">
    <property type="protein sequence ID" value="ACL75196.1"/>
    <property type="molecule type" value="Genomic_DNA"/>
</dbReference>
<dbReference type="SUPFAM" id="SSF89550">
    <property type="entry name" value="PHP domain-like"/>
    <property type="match status" value="1"/>
</dbReference>
<keyword evidence="3" id="KW-1185">Reference proteome</keyword>
<dbReference type="Gene3D" id="3.20.20.140">
    <property type="entry name" value="Metal-dependent hydrolases"/>
    <property type="match status" value="1"/>
</dbReference>
<dbReference type="PANTHER" id="PTHR42924:SF3">
    <property type="entry name" value="POLYMERASE_HISTIDINOL PHOSPHATASE N-TERMINAL DOMAIN-CONTAINING PROTEIN"/>
    <property type="match status" value="1"/>
</dbReference>
<dbReference type="Gene3D" id="1.10.150.650">
    <property type="match status" value="1"/>
</dbReference>
<dbReference type="GO" id="GO:0035312">
    <property type="term" value="F:5'-3' DNA exonuclease activity"/>
    <property type="evidence" value="ECO:0007669"/>
    <property type="project" value="TreeGrafter"/>
</dbReference>
<dbReference type="GO" id="GO:0004534">
    <property type="term" value="F:5'-3' RNA exonuclease activity"/>
    <property type="evidence" value="ECO:0007669"/>
    <property type="project" value="TreeGrafter"/>
</dbReference>
<dbReference type="InterPro" id="IPR004013">
    <property type="entry name" value="PHP_dom"/>
</dbReference>
<evidence type="ECO:0000313" key="2">
    <source>
        <dbReference type="EMBL" id="ACL75196.1"/>
    </source>
</evidence>
<dbReference type="PANTHER" id="PTHR42924">
    <property type="entry name" value="EXONUCLEASE"/>
    <property type="match status" value="1"/>
</dbReference>
<dbReference type="Proteomes" id="UP000001349">
    <property type="component" value="Chromosome"/>
</dbReference>
<reference evidence="2 3" key="1">
    <citation type="submission" date="2009-01" db="EMBL/GenBank/DDBJ databases">
        <title>Complete sequence of Clostridium cellulolyticum H10.</title>
        <authorList>
            <consortium name="US DOE Joint Genome Institute"/>
            <person name="Lucas S."/>
            <person name="Copeland A."/>
            <person name="Lapidus A."/>
            <person name="Glavina del Rio T."/>
            <person name="Dalin E."/>
            <person name="Tice H."/>
            <person name="Bruce D."/>
            <person name="Goodwin L."/>
            <person name="Pitluck S."/>
            <person name="Chertkov O."/>
            <person name="Saunders E."/>
            <person name="Brettin T."/>
            <person name="Detter J.C."/>
            <person name="Han C."/>
            <person name="Larimer F."/>
            <person name="Land M."/>
            <person name="Hauser L."/>
            <person name="Kyrpides N."/>
            <person name="Ivanova N."/>
            <person name="Zhou J."/>
            <person name="Richardson P."/>
        </authorList>
    </citation>
    <scope>NUCLEOTIDE SEQUENCE [LARGE SCALE GENOMIC DNA]</scope>
    <source>
        <strain evidence="3">ATCC 35319 / DSM 5812 / JCM 6584 / H10</strain>
    </source>
</reference>
<dbReference type="OrthoDB" id="9804333at2"/>
<dbReference type="CDD" id="cd07438">
    <property type="entry name" value="PHP_HisPPase_AMP"/>
    <property type="match status" value="1"/>
</dbReference>
<dbReference type="HOGENOM" id="CLU_067347_1_0_9"/>
<dbReference type="InterPro" id="IPR003141">
    <property type="entry name" value="Pol/His_phosphatase_N"/>
</dbReference>
<accession>B8I8G3</accession>
<evidence type="ECO:0000259" key="1">
    <source>
        <dbReference type="SMART" id="SM00481"/>
    </source>
</evidence>
<dbReference type="RefSeq" id="WP_015924358.1">
    <property type="nucleotide sequence ID" value="NC_011898.1"/>
</dbReference>
<organism evidence="2 3">
    <name type="scientific">Ruminiclostridium cellulolyticum (strain ATCC 35319 / DSM 5812 / JCM 6584 / H10)</name>
    <name type="common">Clostridium cellulolyticum</name>
    <dbReference type="NCBI Taxonomy" id="394503"/>
    <lineage>
        <taxon>Bacteria</taxon>
        <taxon>Bacillati</taxon>
        <taxon>Bacillota</taxon>
        <taxon>Clostridia</taxon>
        <taxon>Eubacteriales</taxon>
        <taxon>Oscillospiraceae</taxon>
        <taxon>Ruminiclostridium</taxon>
    </lineage>
</organism>
<dbReference type="InterPro" id="IPR016195">
    <property type="entry name" value="Pol/histidinol_Pase-like"/>
</dbReference>
<proteinExistence type="predicted"/>
<dbReference type="KEGG" id="cce:Ccel_0818"/>
<dbReference type="STRING" id="394503.Ccel_0818"/>
<name>B8I8G3_RUMCH</name>
<dbReference type="eggNOG" id="COG0613">
    <property type="taxonomic scope" value="Bacteria"/>
</dbReference>
<dbReference type="SMART" id="SM00481">
    <property type="entry name" value="POLIIIAc"/>
    <property type="match status" value="1"/>
</dbReference>
<dbReference type="AlphaFoldDB" id="B8I8G3"/>
<gene>
    <name evidence="2" type="ordered locus">Ccel_0818</name>
</gene>
<sequence length="285" mass="31698">MEKIIDLHTHSTASDGSMSPAELVRHAKAIGLAAIALTDHDTVDGVEEAINEGKRSGIEVIPGIEISVRYKPEMHILGLFPDCDKYINIRSELYVVKKGRQDRNRKIINRLNELGIEITEDEVKNVAMGDITGRPHIARVLVAKEYVKNINEAFDIYLSKDGLAYFQRFELEPADGIKAIRKSGGIPVIAHPVFLRKNYNEMDELLGELKGYGLAGIEAYYSENTKEDTGNFLRLAIKHGLVVTGGSDFHGIFKPGIELGHGSGGLKVPYELLDKLREFQNNMNK</sequence>
<evidence type="ECO:0000313" key="3">
    <source>
        <dbReference type="Proteomes" id="UP000001349"/>
    </source>
</evidence>
<dbReference type="Pfam" id="PF02811">
    <property type="entry name" value="PHP"/>
    <property type="match status" value="1"/>
</dbReference>